<name>A0ACB5T1Y6_AMBMO</name>
<accession>A0ACB5T1Y6</accession>
<protein>
    <submittedName>
        <fullName evidence="1">Unnamed protein product</fullName>
    </submittedName>
</protein>
<proteinExistence type="predicted"/>
<gene>
    <name evidence="1" type="ORF">Amon02_000398900</name>
</gene>
<dbReference type="EMBL" id="BSXS01002627">
    <property type="protein sequence ID" value="GME79518.1"/>
    <property type="molecule type" value="Genomic_DNA"/>
</dbReference>
<dbReference type="Proteomes" id="UP001165064">
    <property type="component" value="Unassembled WGS sequence"/>
</dbReference>
<organism evidence="1 2">
    <name type="scientific">Ambrosiozyma monospora</name>
    <name type="common">Yeast</name>
    <name type="synonym">Endomycopsis monosporus</name>
    <dbReference type="NCBI Taxonomy" id="43982"/>
    <lineage>
        <taxon>Eukaryota</taxon>
        <taxon>Fungi</taxon>
        <taxon>Dikarya</taxon>
        <taxon>Ascomycota</taxon>
        <taxon>Saccharomycotina</taxon>
        <taxon>Pichiomycetes</taxon>
        <taxon>Pichiales</taxon>
        <taxon>Pichiaceae</taxon>
        <taxon>Ambrosiozyma</taxon>
    </lineage>
</organism>
<evidence type="ECO:0000313" key="1">
    <source>
        <dbReference type="EMBL" id="GME79518.1"/>
    </source>
</evidence>
<comment type="caution">
    <text evidence="1">The sequence shown here is derived from an EMBL/GenBank/DDBJ whole genome shotgun (WGS) entry which is preliminary data.</text>
</comment>
<reference evidence="1" key="1">
    <citation type="submission" date="2023-04" db="EMBL/GenBank/DDBJ databases">
        <title>Ambrosiozyma monospora NBRC 10751.</title>
        <authorList>
            <person name="Ichikawa N."/>
            <person name="Sato H."/>
            <person name="Tonouchi N."/>
        </authorList>
    </citation>
    <scope>NUCLEOTIDE SEQUENCE</scope>
    <source>
        <strain evidence="1">NBRC 10751</strain>
    </source>
</reference>
<keyword evidence="2" id="KW-1185">Reference proteome</keyword>
<sequence length="407" mass="44823">MNYAGHITHAGYVGLIDNITKENALHTDILYEAGAIFYIRTTQCQSMMQICSGKNYIGLCRNPCNTNLTPGGSSSGEAAICALKGGAMSVGSDIVGSVRAPASFCGVWGLKPTSKRLSNKNSTAAGYCVPEEVYPTFGPICRSAEDIDLFMRVSIGGKPWESDPDMIPLPWRDVPLPNVTDLKVAVVYDDGFVKPTVPIQRGLKIAVEKLKAADVKVVEWSDMNVEREILAISNCLNGDAGTAQKEIFRKTGEPVWKLTQIWSASGCGGKGISFIKGHQETAIRNAARARYNDKMKELDVDFILSPTNCNVAGIVETPWYWGYTSIWNFVDFPNMAFPTGFKADPKIDVPLKDFKARNEVEQYEQDLYNNQPEMFKGAPICLQLTGKRWFDEEVVKASQVVHQIIAV</sequence>
<evidence type="ECO:0000313" key="2">
    <source>
        <dbReference type="Proteomes" id="UP001165064"/>
    </source>
</evidence>